<reference evidence="1 2" key="1">
    <citation type="submission" date="2013-07" db="EMBL/GenBank/DDBJ databases">
        <title>Isolation of a new Chlamydia species from the feral Sacred Ibis (Threskiornis aethiopicus): Chlamydia ibidis.</title>
        <authorList>
            <person name="Vorimore F."/>
            <person name="Hsia R.-C."/>
            <person name="Huot-Creasy H."/>
            <person name="Bastian S."/>
            <person name="Deruyter L."/>
            <person name="Passet A."/>
            <person name="Sachse K."/>
            <person name="Bavoil P."/>
            <person name="Myers G."/>
            <person name="Laroucau K."/>
        </authorList>
    </citation>
    <scope>NUCLEOTIDE SEQUENCE [LARGE SCALE GENOMIC DNA]</scope>
    <source>
        <strain evidence="1 2">10-1398/6</strain>
    </source>
</reference>
<keyword evidence="2" id="KW-1185">Reference proteome</keyword>
<sequence>MLSHKISVIFSWLVSKKLEIVSFSGELNGLEEFHGNETTADTVEPF</sequence>
<comment type="caution">
    <text evidence="1">The sequence shown here is derived from an EMBL/GenBank/DDBJ whole genome shotgun (WGS) entry which is preliminary data.</text>
</comment>
<dbReference type="EMBL" id="APJW01000002">
    <property type="protein sequence ID" value="EQM62639.1"/>
    <property type="molecule type" value="Genomic_DNA"/>
</dbReference>
<organism evidence="1 2">
    <name type="scientific">Chlamydia ibidis 10-1398/6</name>
    <dbReference type="NCBI Taxonomy" id="1046581"/>
    <lineage>
        <taxon>Bacteria</taxon>
        <taxon>Pseudomonadati</taxon>
        <taxon>Chlamydiota</taxon>
        <taxon>Chlamydiia</taxon>
        <taxon>Chlamydiales</taxon>
        <taxon>Chlamydiaceae</taxon>
        <taxon>Chlamydia/Chlamydophila group</taxon>
        <taxon>Chlamydia</taxon>
    </lineage>
</organism>
<proteinExistence type="predicted"/>
<name>A0ABP2XDU0_9CHLA</name>
<accession>A0ABP2XDU0</accession>
<gene>
    <name evidence="1" type="ORF">H359_0514</name>
</gene>
<protein>
    <submittedName>
        <fullName evidence="1">Uncharacterized protein</fullName>
    </submittedName>
</protein>
<evidence type="ECO:0000313" key="2">
    <source>
        <dbReference type="Proteomes" id="UP000016064"/>
    </source>
</evidence>
<dbReference type="Proteomes" id="UP000016064">
    <property type="component" value="Unassembled WGS sequence"/>
</dbReference>
<evidence type="ECO:0000313" key="1">
    <source>
        <dbReference type="EMBL" id="EQM62639.1"/>
    </source>
</evidence>